<keyword evidence="3" id="KW-0732">Signal</keyword>
<accession>A0AAU6T2H4</accession>
<evidence type="ECO:0000256" key="6">
    <source>
        <dbReference type="RuleBase" id="RU003918"/>
    </source>
</evidence>
<dbReference type="InterPro" id="IPR036316">
    <property type="entry name" value="Pili_assmbl_chap_C_dom_sf"/>
</dbReference>
<dbReference type="PRINTS" id="PR00969">
    <property type="entry name" value="CHAPERONPILI"/>
</dbReference>
<protein>
    <submittedName>
        <fullName evidence="9">Molecular chaperone</fullName>
    </submittedName>
</protein>
<evidence type="ECO:0000256" key="1">
    <source>
        <dbReference type="ARBA" id="ARBA00004418"/>
    </source>
</evidence>
<dbReference type="InterPro" id="IPR013783">
    <property type="entry name" value="Ig-like_fold"/>
</dbReference>
<evidence type="ECO:0000259" key="7">
    <source>
        <dbReference type="Pfam" id="PF00345"/>
    </source>
</evidence>
<name>A0AAU6T2H4_UNCXX</name>
<organism evidence="9">
    <name type="scientific">bacterium 19CA03SA04</name>
    <dbReference type="NCBI Taxonomy" id="2920698"/>
    <lineage>
        <taxon>Bacteria</taxon>
    </lineage>
</organism>
<reference evidence="9" key="1">
    <citation type="submission" date="2022-03" db="EMBL/GenBank/DDBJ databases">
        <title>Sea Food Isolates.</title>
        <authorList>
            <person name="Li c."/>
        </authorList>
    </citation>
    <scope>NUCLEOTIDE SEQUENCE</scope>
    <source>
        <strain evidence="9">19CA03SA04</strain>
    </source>
</reference>
<evidence type="ECO:0000256" key="2">
    <source>
        <dbReference type="ARBA" id="ARBA00007399"/>
    </source>
</evidence>
<feature type="domain" description="Pili assembly chaperone C-terminal" evidence="8">
    <location>
        <begin position="178"/>
        <end position="235"/>
    </location>
</feature>
<comment type="similarity">
    <text evidence="2 6">Belongs to the periplasmic pilus chaperone family.</text>
</comment>
<keyword evidence="4" id="KW-0574">Periplasm</keyword>
<dbReference type="SUPFAM" id="SSF49354">
    <property type="entry name" value="PapD-like"/>
    <property type="match status" value="1"/>
</dbReference>
<evidence type="ECO:0000256" key="4">
    <source>
        <dbReference type="ARBA" id="ARBA00022764"/>
    </source>
</evidence>
<evidence type="ECO:0000259" key="8">
    <source>
        <dbReference type="Pfam" id="PF02753"/>
    </source>
</evidence>
<comment type="subcellular location">
    <subcellularLocation>
        <location evidence="1 6">Periplasm</location>
    </subcellularLocation>
</comment>
<dbReference type="InterPro" id="IPR016147">
    <property type="entry name" value="Pili_assmbl_chaperone_N"/>
</dbReference>
<keyword evidence="5 6" id="KW-0143">Chaperone</keyword>
<dbReference type="InterPro" id="IPR008962">
    <property type="entry name" value="PapD-like_sf"/>
</dbReference>
<proteinExistence type="inferred from homology"/>
<gene>
    <name evidence="9" type="ORF">MRM62_13365</name>
</gene>
<evidence type="ECO:0000256" key="5">
    <source>
        <dbReference type="ARBA" id="ARBA00023186"/>
    </source>
</evidence>
<dbReference type="PANTHER" id="PTHR30251:SF7">
    <property type="entry name" value="FIMBRIAE CHAPARONE"/>
    <property type="match status" value="1"/>
</dbReference>
<dbReference type="PROSITE" id="PS00635">
    <property type="entry name" value="PILI_CHAPERONE"/>
    <property type="match status" value="1"/>
</dbReference>
<dbReference type="GO" id="GO:0030288">
    <property type="term" value="C:outer membrane-bounded periplasmic space"/>
    <property type="evidence" value="ECO:0007669"/>
    <property type="project" value="InterPro"/>
</dbReference>
<dbReference type="InterPro" id="IPR018046">
    <property type="entry name" value="Pili_assmbl_chaperone_CS"/>
</dbReference>
<dbReference type="AlphaFoldDB" id="A0AAU6T2H4"/>
<dbReference type="SUPFAM" id="SSF49584">
    <property type="entry name" value="Periplasmic chaperone C-domain"/>
    <property type="match status" value="1"/>
</dbReference>
<dbReference type="GO" id="GO:0071555">
    <property type="term" value="P:cell wall organization"/>
    <property type="evidence" value="ECO:0007669"/>
    <property type="project" value="InterPro"/>
</dbReference>
<dbReference type="Gene3D" id="2.60.40.10">
    <property type="entry name" value="Immunoglobulins"/>
    <property type="match status" value="2"/>
</dbReference>
<dbReference type="Pfam" id="PF00345">
    <property type="entry name" value="PapD_N"/>
    <property type="match status" value="1"/>
</dbReference>
<dbReference type="Pfam" id="PF02753">
    <property type="entry name" value="PapD_C"/>
    <property type="match status" value="1"/>
</dbReference>
<evidence type="ECO:0000313" key="9">
    <source>
        <dbReference type="EMBL" id="XAG26322.1"/>
    </source>
</evidence>
<dbReference type="InterPro" id="IPR001829">
    <property type="entry name" value="Pili_assmbl_chaperone_bac"/>
</dbReference>
<dbReference type="EMBL" id="CP095341">
    <property type="protein sequence ID" value="XAG26322.1"/>
    <property type="molecule type" value="Genomic_DNA"/>
</dbReference>
<sequence length="243" mass="27993">MNILLYKHNILFLLSLCCLFFSNITYAVVIPETSRVVYNLDKNEQSLYIYNKNKYPVLVQLWSDNGDVSSSPEVESDSPVIPLPAIFRLAEDESKNIRLIKVDDNVAKDRETLYWLNIYEVPPLPDVSMNDEDSSVLMVTVRTQIKVILRPENLFKMIEDIPKKVTFEIDNGHLILINNSPFYITISSLTLTERDRDSLYDGMIEPFSKIPVDWNSGNKIESLFINYINDQGSEVSMTIKNKN</sequence>
<dbReference type="InterPro" id="IPR050643">
    <property type="entry name" value="Periplasmic_pilus_chap"/>
</dbReference>
<feature type="domain" description="Pili assembly chaperone N-terminal" evidence="7">
    <location>
        <begin position="30"/>
        <end position="154"/>
    </location>
</feature>
<dbReference type="PANTHER" id="PTHR30251">
    <property type="entry name" value="PILUS ASSEMBLY CHAPERONE"/>
    <property type="match status" value="1"/>
</dbReference>
<dbReference type="InterPro" id="IPR016148">
    <property type="entry name" value="Pili_assmbl_chaperone_C"/>
</dbReference>
<evidence type="ECO:0000256" key="3">
    <source>
        <dbReference type="ARBA" id="ARBA00022729"/>
    </source>
</evidence>